<dbReference type="WBParaSite" id="PS1159_v2.g481.t1">
    <property type="protein sequence ID" value="PS1159_v2.g481.t1"/>
    <property type="gene ID" value="PS1159_v2.g481"/>
</dbReference>
<name>A0AC35GGA4_9BILA</name>
<reference evidence="2" key="1">
    <citation type="submission" date="2022-11" db="UniProtKB">
        <authorList>
            <consortium name="WormBaseParasite"/>
        </authorList>
    </citation>
    <scope>IDENTIFICATION</scope>
</reference>
<protein>
    <submittedName>
        <fullName evidence="2">K Homology domain-containing protein</fullName>
    </submittedName>
</protein>
<sequence>MEAIMGENDEILTETIEIQNNCVKFVIGQNGSQISSIQRESECRIQISGFSLTSPNMSTCVLMGIKNSIKFV</sequence>
<evidence type="ECO:0000313" key="1">
    <source>
        <dbReference type="Proteomes" id="UP000887580"/>
    </source>
</evidence>
<accession>A0AC35GGA4</accession>
<proteinExistence type="predicted"/>
<organism evidence="1 2">
    <name type="scientific">Panagrolaimus sp. PS1159</name>
    <dbReference type="NCBI Taxonomy" id="55785"/>
    <lineage>
        <taxon>Eukaryota</taxon>
        <taxon>Metazoa</taxon>
        <taxon>Ecdysozoa</taxon>
        <taxon>Nematoda</taxon>
        <taxon>Chromadorea</taxon>
        <taxon>Rhabditida</taxon>
        <taxon>Tylenchina</taxon>
        <taxon>Panagrolaimomorpha</taxon>
        <taxon>Panagrolaimoidea</taxon>
        <taxon>Panagrolaimidae</taxon>
        <taxon>Panagrolaimus</taxon>
    </lineage>
</organism>
<evidence type="ECO:0000313" key="2">
    <source>
        <dbReference type="WBParaSite" id="PS1159_v2.g481.t1"/>
    </source>
</evidence>
<dbReference type="Proteomes" id="UP000887580">
    <property type="component" value="Unplaced"/>
</dbReference>